<dbReference type="Proteomes" id="UP000326939">
    <property type="component" value="Chromosome 16"/>
</dbReference>
<feature type="domain" description="Glutaredoxin" evidence="2">
    <location>
        <begin position="362"/>
        <end position="428"/>
    </location>
</feature>
<feature type="compositionally biased region" description="Polar residues" evidence="1">
    <location>
        <begin position="122"/>
        <end position="131"/>
    </location>
</feature>
<feature type="region of interest" description="Disordered" evidence="1">
    <location>
        <begin position="55"/>
        <end position="78"/>
    </location>
</feature>
<gene>
    <name evidence="3" type="ORF">DKX38_023651</name>
</gene>
<evidence type="ECO:0000259" key="2">
    <source>
        <dbReference type="Pfam" id="PF00462"/>
    </source>
</evidence>
<reference evidence="4" key="1">
    <citation type="journal article" date="2019" name="Gigascience">
        <title>De novo genome assembly of the endangered Acer yangbiense, a plant species with extremely small populations endemic to Yunnan Province, China.</title>
        <authorList>
            <person name="Yang J."/>
            <person name="Wariss H.M."/>
            <person name="Tao L."/>
            <person name="Zhang R."/>
            <person name="Yun Q."/>
            <person name="Hollingsworth P."/>
            <person name="Dao Z."/>
            <person name="Luo G."/>
            <person name="Guo H."/>
            <person name="Ma Y."/>
            <person name="Sun W."/>
        </authorList>
    </citation>
    <scope>NUCLEOTIDE SEQUENCE [LARGE SCALE GENOMIC DNA]</scope>
    <source>
        <strain evidence="4">cv. br00</strain>
    </source>
</reference>
<dbReference type="Pfam" id="PF00462">
    <property type="entry name" value="Glutaredoxin"/>
    <property type="match status" value="1"/>
</dbReference>
<name>A0A5N5JKE2_9ROSI</name>
<comment type="caution">
    <text evidence="3">The sequence shown here is derived from an EMBL/GenBank/DDBJ whole genome shotgun (WGS) entry which is preliminary data.</text>
</comment>
<feature type="compositionally biased region" description="Polar residues" evidence="1">
    <location>
        <begin position="181"/>
        <end position="191"/>
    </location>
</feature>
<proteinExistence type="predicted"/>
<dbReference type="EMBL" id="VDCV01000016">
    <property type="protein sequence ID" value="KAB5519332.1"/>
    <property type="molecule type" value="Genomic_DNA"/>
</dbReference>
<accession>A0A5N5JKE2</accession>
<dbReference type="InterPro" id="IPR036249">
    <property type="entry name" value="Thioredoxin-like_sf"/>
</dbReference>
<feature type="region of interest" description="Disordered" evidence="1">
    <location>
        <begin position="330"/>
        <end position="349"/>
    </location>
</feature>
<protein>
    <recommendedName>
        <fullName evidence="2">Glutaredoxin domain-containing protein</fullName>
    </recommendedName>
</protein>
<sequence length="506" mass="56365">MHGSRQTKTRHNLQSAAKVHAMIGVPMDTDWIHADAAHGHIPITQTRKARARLDRRKQKLSHKQNQTKSRVNKKGSNKTVAYRESKISINFSIMGCYASRPNTLLTENHHPGETLSYASPAKDNSMNSPKYSSPAVPRAFSYRTPLVHHPPSRKGDSHHLVSLTSSTYGSLVLNDPKKNTQKSFDQPQSPRKPTKKMNKAQNNQDPCEPLSPDSVINTWELMDGLDEDDGFDFEINNSFKPRSSHSDHAIEFISKASSLHHLGSDGCGKKLHASYDSVKFELVAEKPVSLSKPLWKHFSEESLLSKMDPNVAASYTRALMSSRQLGCNKESMDATPVDSSPMSSTLSSKNGTFLNEKEGKIVLYFTSLRGIRKTYEDCCAVRMIFRGFRVAVDERDISMDSTYKKELQSLLKGKPISLPQVCFRGNHIGGVEEIRQLNEAGELAKLLEGFPVLDPTLVCETCGDARFVPCPNCSGSKKVLDEEQEQLRRCPDCNENGLIRCPGCCS</sequence>
<keyword evidence="4" id="KW-1185">Reference proteome</keyword>
<evidence type="ECO:0000256" key="1">
    <source>
        <dbReference type="SAM" id="MobiDB-lite"/>
    </source>
</evidence>
<evidence type="ECO:0000313" key="4">
    <source>
        <dbReference type="Proteomes" id="UP000326939"/>
    </source>
</evidence>
<dbReference type="InterPro" id="IPR002109">
    <property type="entry name" value="Glutaredoxin"/>
</dbReference>
<organism evidence="3 4">
    <name type="scientific">Salix brachista</name>
    <dbReference type="NCBI Taxonomy" id="2182728"/>
    <lineage>
        <taxon>Eukaryota</taxon>
        <taxon>Viridiplantae</taxon>
        <taxon>Streptophyta</taxon>
        <taxon>Embryophyta</taxon>
        <taxon>Tracheophyta</taxon>
        <taxon>Spermatophyta</taxon>
        <taxon>Magnoliopsida</taxon>
        <taxon>eudicotyledons</taxon>
        <taxon>Gunneridae</taxon>
        <taxon>Pentapetalae</taxon>
        <taxon>rosids</taxon>
        <taxon>fabids</taxon>
        <taxon>Malpighiales</taxon>
        <taxon>Salicaceae</taxon>
        <taxon>Saliceae</taxon>
        <taxon>Salix</taxon>
    </lineage>
</organism>
<feature type="region of interest" description="Disordered" evidence="1">
    <location>
        <begin position="171"/>
        <end position="213"/>
    </location>
</feature>
<dbReference type="CDD" id="cd03031">
    <property type="entry name" value="GRX_GRX_like"/>
    <property type="match status" value="1"/>
</dbReference>
<dbReference type="PROSITE" id="PS51354">
    <property type="entry name" value="GLUTAREDOXIN_2"/>
    <property type="match status" value="1"/>
</dbReference>
<dbReference type="Gene3D" id="3.40.30.10">
    <property type="entry name" value="Glutaredoxin"/>
    <property type="match status" value="1"/>
</dbReference>
<dbReference type="AlphaFoldDB" id="A0A5N5JKE2"/>
<feature type="compositionally biased region" description="Polar residues" evidence="1">
    <location>
        <begin position="337"/>
        <end position="349"/>
    </location>
</feature>
<feature type="region of interest" description="Disordered" evidence="1">
    <location>
        <begin position="107"/>
        <end position="136"/>
    </location>
</feature>
<dbReference type="PANTHER" id="PTHR45669:SF18">
    <property type="entry name" value="GLUTAREDOXIN FAMILY PROTEIN"/>
    <property type="match status" value="1"/>
</dbReference>
<dbReference type="PANTHER" id="PTHR45669">
    <property type="entry name" value="GLUTAREDOXIN DOMAIN-CONTAINING CYSTEINE-RICH PROTEIN CG12206-RELATED"/>
    <property type="match status" value="1"/>
</dbReference>
<evidence type="ECO:0000313" key="3">
    <source>
        <dbReference type="EMBL" id="KAB5519332.1"/>
    </source>
</evidence>
<dbReference type="Pfam" id="PF23733">
    <property type="entry name" value="GRXCR1-2_C"/>
    <property type="match status" value="1"/>
</dbReference>
<dbReference type="SUPFAM" id="SSF52833">
    <property type="entry name" value="Thioredoxin-like"/>
    <property type="match status" value="1"/>
</dbReference>